<protein>
    <submittedName>
        <fullName evidence="2">Uncharacterized protein</fullName>
    </submittedName>
</protein>
<feature type="non-terminal residue" evidence="2">
    <location>
        <position position="31"/>
    </location>
</feature>
<reference evidence="2" key="1">
    <citation type="submission" date="2021-02" db="EMBL/GenBank/DDBJ databases">
        <authorList>
            <person name="Nowell W R."/>
        </authorList>
    </citation>
    <scope>NUCLEOTIDE SEQUENCE</scope>
</reference>
<proteinExistence type="predicted"/>
<dbReference type="AlphaFoldDB" id="A0A818KKD9"/>
<dbReference type="EMBL" id="CAJOBE010000065">
    <property type="protein sequence ID" value="CAF3557559.1"/>
    <property type="molecule type" value="Genomic_DNA"/>
</dbReference>
<gene>
    <name evidence="2" type="ORF">FNK824_LOCUS1279</name>
</gene>
<evidence type="ECO:0000256" key="1">
    <source>
        <dbReference type="SAM" id="MobiDB-lite"/>
    </source>
</evidence>
<organism evidence="2 3">
    <name type="scientific">Rotaria sordida</name>
    <dbReference type="NCBI Taxonomy" id="392033"/>
    <lineage>
        <taxon>Eukaryota</taxon>
        <taxon>Metazoa</taxon>
        <taxon>Spiralia</taxon>
        <taxon>Gnathifera</taxon>
        <taxon>Rotifera</taxon>
        <taxon>Eurotatoria</taxon>
        <taxon>Bdelloidea</taxon>
        <taxon>Philodinida</taxon>
        <taxon>Philodinidae</taxon>
        <taxon>Rotaria</taxon>
    </lineage>
</organism>
<feature type="region of interest" description="Disordered" evidence="1">
    <location>
        <begin position="1"/>
        <end position="31"/>
    </location>
</feature>
<evidence type="ECO:0000313" key="2">
    <source>
        <dbReference type="EMBL" id="CAF3557559.1"/>
    </source>
</evidence>
<dbReference type="Proteomes" id="UP000663874">
    <property type="component" value="Unassembled WGS sequence"/>
</dbReference>
<name>A0A818KKD9_9BILA</name>
<comment type="caution">
    <text evidence="2">The sequence shown here is derived from an EMBL/GenBank/DDBJ whole genome shotgun (WGS) entry which is preliminary data.</text>
</comment>
<accession>A0A818KKD9</accession>
<evidence type="ECO:0000313" key="3">
    <source>
        <dbReference type="Proteomes" id="UP000663874"/>
    </source>
</evidence>
<feature type="compositionally biased region" description="Polar residues" evidence="1">
    <location>
        <begin position="21"/>
        <end position="31"/>
    </location>
</feature>
<feature type="compositionally biased region" description="Basic residues" evidence="1">
    <location>
        <begin position="1"/>
        <end position="10"/>
    </location>
</feature>
<sequence>MPANQSKRKRAIEVHNKKVTQRGNVPKSNKQ</sequence>